<dbReference type="Proteomes" id="UP001633002">
    <property type="component" value="Unassembled WGS sequence"/>
</dbReference>
<dbReference type="EMBL" id="JBJQOH010000007">
    <property type="protein sequence ID" value="KAL3678851.1"/>
    <property type="molecule type" value="Genomic_DNA"/>
</dbReference>
<evidence type="ECO:0000256" key="1">
    <source>
        <dbReference type="SAM" id="MobiDB-lite"/>
    </source>
</evidence>
<sequence length="139" mass="15367">MPARHQRKKKLTAGDPARRNTLSRNEEPALHKTPATPRKTPSEFVPPGTVTAAIAGRSSTTARKLFPGRLVSLRHSVELRFLRVEHSNGSIHADRSIARADEVFAVVRLPIYEDAFALKCAGTNRCLKCEAEGQLVHHL</sequence>
<feature type="region of interest" description="Disordered" evidence="1">
    <location>
        <begin position="1"/>
        <end position="48"/>
    </location>
</feature>
<name>A0ABD3GLV5_9MARC</name>
<feature type="compositionally biased region" description="Basic residues" evidence="1">
    <location>
        <begin position="1"/>
        <end position="11"/>
    </location>
</feature>
<evidence type="ECO:0000313" key="3">
    <source>
        <dbReference type="Proteomes" id="UP001633002"/>
    </source>
</evidence>
<protein>
    <submittedName>
        <fullName evidence="2">Uncharacterized protein</fullName>
    </submittedName>
</protein>
<organism evidence="2 3">
    <name type="scientific">Riccia sorocarpa</name>
    <dbReference type="NCBI Taxonomy" id="122646"/>
    <lineage>
        <taxon>Eukaryota</taxon>
        <taxon>Viridiplantae</taxon>
        <taxon>Streptophyta</taxon>
        <taxon>Embryophyta</taxon>
        <taxon>Marchantiophyta</taxon>
        <taxon>Marchantiopsida</taxon>
        <taxon>Marchantiidae</taxon>
        <taxon>Marchantiales</taxon>
        <taxon>Ricciaceae</taxon>
        <taxon>Riccia</taxon>
    </lineage>
</organism>
<gene>
    <name evidence="2" type="ORF">R1sor_021807</name>
</gene>
<accession>A0ABD3GLV5</accession>
<dbReference type="AlphaFoldDB" id="A0ABD3GLV5"/>
<proteinExistence type="predicted"/>
<keyword evidence="3" id="KW-1185">Reference proteome</keyword>
<evidence type="ECO:0000313" key="2">
    <source>
        <dbReference type="EMBL" id="KAL3678851.1"/>
    </source>
</evidence>
<reference evidence="2 3" key="1">
    <citation type="submission" date="2024-09" db="EMBL/GenBank/DDBJ databases">
        <title>Chromosome-scale assembly of Riccia sorocarpa.</title>
        <authorList>
            <person name="Paukszto L."/>
        </authorList>
    </citation>
    <scope>NUCLEOTIDE SEQUENCE [LARGE SCALE GENOMIC DNA]</scope>
    <source>
        <strain evidence="2">LP-2024</strain>
        <tissue evidence="2">Aerial parts of the thallus</tissue>
    </source>
</reference>
<comment type="caution">
    <text evidence="2">The sequence shown here is derived from an EMBL/GenBank/DDBJ whole genome shotgun (WGS) entry which is preliminary data.</text>
</comment>